<reference evidence="4" key="2">
    <citation type="submission" date="2016-06" db="UniProtKB">
        <authorList>
            <consortium name="WormBaseParasite"/>
        </authorList>
    </citation>
    <scope>IDENTIFICATION</scope>
</reference>
<dbReference type="InterPro" id="IPR018613">
    <property type="entry name" value="Ccdc97-like"/>
</dbReference>
<sequence length="218" mass="25733">MREREPYLFDMMVERYLDDNDRRRRYLEDFQKVLGSDGADRFMNHVENRTVEADEEEQAIDSDFKMEFDSSDEEGREMEQSRVLEERAKHRHCAKNDGSVLMRRFRDRDAALKLKTEDEKAREALSIMHVSKKQNANVSGDDWSSGDEDDSKPTGLMRDQLYAEFVSLMEQRFLDGEDIQFFDYSQVDAGHGIYKCKADDRILEQDMEDAYFDSEEPD</sequence>
<evidence type="ECO:0000259" key="2">
    <source>
        <dbReference type="Pfam" id="PF09747"/>
    </source>
</evidence>
<evidence type="ECO:0000313" key="3">
    <source>
        <dbReference type="Proteomes" id="UP000050741"/>
    </source>
</evidence>
<organism evidence="3 4">
    <name type="scientific">Globodera pallida</name>
    <name type="common">Potato cyst nematode worm</name>
    <name type="synonym">Heterodera pallida</name>
    <dbReference type="NCBI Taxonomy" id="36090"/>
    <lineage>
        <taxon>Eukaryota</taxon>
        <taxon>Metazoa</taxon>
        <taxon>Ecdysozoa</taxon>
        <taxon>Nematoda</taxon>
        <taxon>Chromadorea</taxon>
        <taxon>Rhabditida</taxon>
        <taxon>Tylenchina</taxon>
        <taxon>Tylenchomorpha</taxon>
        <taxon>Tylenchoidea</taxon>
        <taxon>Heteroderidae</taxon>
        <taxon>Heteroderinae</taxon>
        <taxon>Globodera</taxon>
    </lineage>
</organism>
<dbReference type="Proteomes" id="UP000050741">
    <property type="component" value="Unassembled WGS sequence"/>
</dbReference>
<dbReference type="PANTHER" id="PTHR31840:SF1">
    <property type="entry name" value="COILED-COIL DOMAIN-CONTAINING PROTEIN 97"/>
    <property type="match status" value="1"/>
</dbReference>
<dbReference type="AlphaFoldDB" id="A0A183BSH7"/>
<dbReference type="PANTHER" id="PTHR31840">
    <property type="entry name" value="COILED-COIL DOMAIN-CONTAINING PROTEIN 97"/>
    <property type="match status" value="1"/>
</dbReference>
<feature type="region of interest" description="Disordered" evidence="1">
    <location>
        <begin position="136"/>
        <end position="155"/>
    </location>
</feature>
<name>A0A183BSH7_GLOPA</name>
<feature type="domain" description="CCD97-like C-terminal" evidence="2">
    <location>
        <begin position="1"/>
        <end position="215"/>
    </location>
</feature>
<evidence type="ECO:0000313" key="4">
    <source>
        <dbReference type="WBParaSite" id="GPLIN_000356300"/>
    </source>
</evidence>
<protein>
    <submittedName>
        <fullName evidence="4">DUF2052 domain-containing protein</fullName>
    </submittedName>
</protein>
<dbReference type="WBParaSite" id="GPLIN_000356300">
    <property type="protein sequence ID" value="GPLIN_000356300"/>
    <property type="gene ID" value="GPLIN_000356300"/>
</dbReference>
<evidence type="ECO:0000256" key="1">
    <source>
        <dbReference type="SAM" id="MobiDB-lite"/>
    </source>
</evidence>
<reference evidence="3" key="1">
    <citation type="submission" date="2014-05" db="EMBL/GenBank/DDBJ databases">
        <title>The genome and life-stage specific transcriptomes of Globodera pallida elucidate key aspects of plant parasitism by a cyst nematode.</title>
        <authorList>
            <person name="Cotton J.A."/>
            <person name="Lilley C.J."/>
            <person name="Jones L.M."/>
            <person name="Kikuchi T."/>
            <person name="Reid A.J."/>
            <person name="Thorpe P."/>
            <person name="Tsai I.J."/>
            <person name="Beasley H."/>
            <person name="Blok V."/>
            <person name="Cock P.J.A."/>
            <person name="Van den Akker S.E."/>
            <person name="Holroyd N."/>
            <person name="Hunt M."/>
            <person name="Mantelin S."/>
            <person name="Naghra H."/>
            <person name="Pain A."/>
            <person name="Palomares-Rius J.E."/>
            <person name="Zarowiecki M."/>
            <person name="Berriman M."/>
            <person name="Jones J.T."/>
            <person name="Urwin P.E."/>
        </authorList>
    </citation>
    <scope>NUCLEOTIDE SEQUENCE [LARGE SCALE GENOMIC DNA]</scope>
    <source>
        <strain evidence="3">Lindley</strain>
    </source>
</reference>
<keyword evidence="3" id="KW-1185">Reference proteome</keyword>
<dbReference type="InterPro" id="IPR040233">
    <property type="entry name" value="CCD97-like_C"/>
</dbReference>
<dbReference type="Pfam" id="PF09747">
    <property type="entry name" value="CCD97-like_C"/>
    <property type="match status" value="1"/>
</dbReference>
<accession>A0A183BSH7</accession>
<proteinExistence type="predicted"/>